<organism evidence="1 2">
    <name type="scientific">Hevea brasiliensis</name>
    <name type="common">Para rubber tree</name>
    <name type="synonym">Siphonia brasiliensis</name>
    <dbReference type="NCBI Taxonomy" id="3981"/>
    <lineage>
        <taxon>Eukaryota</taxon>
        <taxon>Viridiplantae</taxon>
        <taxon>Streptophyta</taxon>
        <taxon>Embryophyta</taxon>
        <taxon>Tracheophyta</taxon>
        <taxon>Spermatophyta</taxon>
        <taxon>Magnoliopsida</taxon>
        <taxon>eudicotyledons</taxon>
        <taxon>Gunneridae</taxon>
        <taxon>Pentapetalae</taxon>
        <taxon>rosids</taxon>
        <taxon>fabids</taxon>
        <taxon>Malpighiales</taxon>
        <taxon>Euphorbiaceae</taxon>
        <taxon>Crotonoideae</taxon>
        <taxon>Micrandreae</taxon>
        <taxon>Hevea</taxon>
    </lineage>
</organism>
<name>A0A6A6LCW9_HEVBR</name>
<dbReference type="AlphaFoldDB" id="A0A6A6LCW9"/>
<evidence type="ECO:0000313" key="1">
    <source>
        <dbReference type="EMBL" id="KAF2297943.1"/>
    </source>
</evidence>
<keyword evidence="2" id="KW-1185">Reference proteome</keyword>
<dbReference type="PANTHER" id="PTHR31704">
    <property type="entry name" value="MYB/SANT-LIKE DNA-BINDING DOMAIN PROTEIN-RELATED"/>
    <property type="match status" value="1"/>
</dbReference>
<comment type="caution">
    <text evidence="1">The sequence shown here is derived from an EMBL/GenBank/DDBJ whole genome shotgun (WGS) entry which is preliminary data.</text>
</comment>
<evidence type="ECO:0008006" key="3">
    <source>
        <dbReference type="Google" id="ProtNLM"/>
    </source>
</evidence>
<dbReference type="PANTHER" id="PTHR31704:SF37">
    <property type="entry name" value="HEAT SHOCK PROTEIN"/>
    <property type="match status" value="1"/>
</dbReference>
<accession>A0A6A6LCW9</accession>
<gene>
    <name evidence="1" type="ORF">GH714_005845</name>
</gene>
<proteinExistence type="predicted"/>
<dbReference type="EMBL" id="JAAGAX010000011">
    <property type="protein sequence ID" value="KAF2297943.1"/>
    <property type="molecule type" value="Genomic_DNA"/>
</dbReference>
<evidence type="ECO:0000313" key="2">
    <source>
        <dbReference type="Proteomes" id="UP000467840"/>
    </source>
</evidence>
<sequence>MKDEWKMWKALKGNEIGLGWDPIKGTVVAPELDKELYEKYQELFLGTVATGEFVYAPSSRVLPNETQETQQINTVDHVKENINAESNFDNDLDEMMNAGFGYGGSFSQAVGKYYIVDAGYQQMKGYLAPYKGARYQLPDFQRGGRPRGLKEIFNH</sequence>
<protein>
    <recommendedName>
        <fullName evidence="3">Myb/SANT-like domain-containing protein</fullName>
    </recommendedName>
</protein>
<reference evidence="1 2" key="1">
    <citation type="journal article" date="2020" name="Mol. Plant">
        <title>The Chromosome-Based Rubber Tree Genome Provides New Insights into Spurge Genome Evolution and Rubber Biosynthesis.</title>
        <authorList>
            <person name="Liu J."/>
            <person name="Shi C."/>
            <person name="Shi C.C."/>
            <person name="Li W."/>
            <person name="Zhang Q.J."/>
            <person name="Zhang Y."/>
            <person name="Li K."/>
            <person name="Lu H.F."/>
            <person name="Shi C."/>
            <person name="Zhu S.T."/>
            <person name="Xiao Z.Y."/>
            <person name="Nan H."/>
            <person name="Yue Y."/>
            <person name="Zhu X.G."/>
            <person name="Wu Y."/>
            <person name="Hong X.N."/>
            <person name="Fan G.Y."/>
            <person name="Tong Y."/>
            <person name="Zhang D."/>
            <person name="Mao C.L."/>
            <person name="Liu Y.L."/>
            <person name="Hao S.J."/>
            <person name="Liu W.Q."/>
            <person name="Lv M.Q."/>
            <person name="Zhang H.B."/>
            <person name="Liu Y."/>
            <person name="Hu-Tang G.R."/>
            <person name="Wang J.P."/>
            <person name="Wang J.H."/>
            <person name="Sun Y.H."/>
            <person name="Ni S.B."/>
            <person name="Chen W.B."/>
            <person name="Zhang X.C."/>
            <person name="Jiao Y.N."/>
            <person name="Eichler E.E."/>
            <person name="Li G.H."/>
            <person name="Liu X."/>
            <person name="Gao L.Z."/>
        </authorList>
    </citation>
    <scope>NUCLEOTIDE SEQUENCE [LARGE SCALE GENOMIC DNA]</scope>
    <source>
        <strain evidence="2">cv. GT1</strain>
        <tissue evidence="1">Leaf</tissue>
    </source>
</reference>
<dbReference type="Proteomes" id="UP000467840">
    <property type="component" value="Chromosome 1"/>
</dbReference>